<dbReference type="PANTHER" id="PTHR43513:SF3">
    <property type="entry name" value="DIHYDROOROTATE DEHYDROGENASE B (NAD(+)), ELECTRON TRANSFER SUBUNIT-RELATED"/>
    <property type="match status" value="1"/>
</dbReference>
<evidence type="ECO:0000313" key="14">
    <source>
        <dbReference type="EMBL" id="MBM7561841.1"/>
    </source>
</evidence>
<comment type="cofactor">
    <cofactor evidence="11">
        <name>[2Fe-2S] cluster</name>
        <dbReference type="ChEBI" id="CHEBI:190135"/>
    </cofactor>
</comment>
<dbReference type="SUPFAM" id="SSF52343">
    <property type="entry name" value="Ferredoxin reductase-like, C-terminal NADP-linked domain"/>
    <property type="match status" value="1"/>
</dbReference>
<evidence type="ECO:0000259" key="12">
    <source>
        <dbReference type="Pfam" id="PF08030"/>
    </source>
</evidence>
<feature type="domain" description="Dihydroorotate dehydrogenase electron transfer subunit iron-sulphur cluster binding" evidence="13">
    <location>
        <begin position="207"/>
        <end position="248"/>
    </location>
</feature>
<evidence type="ECO:0000256" key="1">
    <source>
        <dbReference type="ARBA" id="ARBA00006422"/>
    </source>
</evidence>
<proteinExistence type="inferred from homology"/>
<protein>
    <submittedName>
        <fullName evidence="14">Dihydroorotate dehydrogenase electron transfer subunit</fullName>
    </submittedName>
</protein>
<dbReference type="Pfam" id="PF08030">
    <property type="entry name" value="NAD_binding_6"/>
    <property type="match status" value="1"/>
</dbReference>
<feature type="domain" description="Ferric reductase NAD binding" evidence="12">
    <location>
        <begin position="97"/>
        <end position="123"/>
    </location>
</feature>
<keyword evidence="2" id="KW-0813">Transport</keyword>
<dbReference type="PIRSF" id="PIRSF006816">
    <property type="entry name" value="Cyc3_hyd_g"/>
    <property type="match status" value="1"/>
</dbReference>
<dbReference type="Gene3D" id="2.10.240.10">
    <property type="entry name" value="Dihydroorotate dehydrogenase, electron transfer subunit"/>
    <property type="match status" value="1"/>
</dbReference>
<dbReference type="PRINTS" id="PR00409">
    <property type="entry name" value="PHDIOXRDTASE"/>
</dbReference>
<sequence length="252" mass="27684">MFLGVVKVICSKALSEDIFEVRVERPKELAHIQPGQFFMLTANAYLLKRPISVSDFTSTQIVFTIREVGEGTKSLIDLPEIQIMGPLGHGFEVTKAHNVLLIGGGIGVAPLLPIAKKCKENQSKIYSTLGFRGEPVMEEVFDSISDFLGIVSETSNKYENGYVTSLADLVLRLNEIEMIYACGPKKMMAEVAKLSEKYEVPAQLLLEEKMACGIGACLGCTCKTKEGAFGFKHSKVCKDGPMFWASEVIFDV</sequence>
<keyword evidence="7" id="KW-0249">Electron transport</keyword>
<evidence type="ECO:0000256" key="5">
    <source>
        <dbReference type="ARBA" id="ARBA00022723"/>
    </source>
</evidence>
<keyword evidence="4" id="KW-0001">2Fe-2S</keyword>
<evidence type="ECO:0000313" key="15">
    <source>
        <dbReference type="Proteomes" id="UP000767854"/>
    </source>
</evidence>
<keyword evidence="9" id="KW-0408">Iron</keyword>
<evidence type="ECO:0000256" key="9">
    <source>
        <dbReference type="ARBA" id="ARBA00023004"/>
    </source>
</evidence>
<dbReference type="InterPro" id="IPR037117">
    <property type="entry name" value="Dihydroorotate_DH_ele_sf"/>
</dbReference>
<dbReference type="InterPro" id="IPR017938">
    <property type="entry name" value="Riboflavin_synthase-like_b-brl"/>
</dbReference>
<keyword evidence="10" id="KW-0411">Iron-sulfur</keyword>
<dbReference type="Gene3D" id="3.40.50.80">
    <property type="entry name" value="Nucleotide-binding domain of ferredoxin-NADP reductase (FNR) module"/>
    <property type="match status" value="1"/>
</dbReference>
<evidence type="ECO:0000256" key="4">
    <source>
        <dbReference type="ARBA" id="ARBA00022714"/>
    </source>
</evidence>
<dbReference type="PANTHER" id="PTHR43513">
    <property type="entry name" value="DIHYDROOROTATE DEHYDROGENASE B (NAD(+)), ELECTRON TRANSFER SUBUNIT"/>
    <property type="match status" value="1"/>
</dbReference>
<evidence type="ECO:0000256" key="6">
    <source>
        <dbReference type="ARBA" id="ARBA00022827"/>
    </source>
</evidence>
<dbReference type="Pfam" id="PF10418">
    <property type="entry name" value="DHODB_Fe-S_bind"/>
    <property type="match status" value="1"/>
</dbReference>
<evidence type="ECO:0000256" key="11">
    <source>
        <dbReference type="ARBA" id="ARBA00034078"/>
    </source>
</evidence>
<dbReference type="SUPFAM" id="SSF63380">
    <property type="entry name" value="Riboflavin synthase domain-like"/>
    <property type="match status" value="1"/>
</dbReference>
<keyword evidence="8" id="KW-0560">Oxidoreductase</keyword>
<reference evidence="14 15" key="1">
    <citation type="submission" date="2021-01" db="EMBL/GenBank/DDBJ databases">
        <title>Genomic Encyclopedia of Type Strains, Phase IV (KMG-IV): sequencing the most valuable type-strain genomes for metagenomic binning, comparative biology and taxonomic classification.</title>
        <authorList>
            <person name="Goeker M."/>
        </authorList>
    </citation>
    <scope>NUCLEOTIDE SEQUENCE [LARGE SCALE GENOMIC DNA]</scope>
    <source>
        <strain evidence="14 15">DSM 24436</strain>
    </source>
</reference>
<evidence type="ECO:0000256" key="7">
    <source>
        <dbReference type="ARBA" id="ARBA00022982"/>
    </source>
</evidence>
<keyword evidence="5" id="KW-0479">Metal-binding</keyword>
<dbReference type="InterPro" id="IPR050353">
    <property type="entry name" value="PyrK_electron_transfer"/>
</dbReference>
<dbReference type="RefSeq" id="WP_204663735.1">
    <property type="nucleotide sequence ID" value="NZ_JAFBDT010000008.1"/>
</dbReference>
<dbReference type="InterPro" id="IPR012165">
    <property type="entry name" value="Cyt_c3_hydrogenase_gsu"/>
</dbReference>
<organism evidence="14 15">
    <name type="scientific">Fusibacter tunisiensis</name>
    <dbReference type="NCBI Taxonomy" id="1008308"/>
    <lineage>
        <taxon>Bacteria</taxon>
        <taxon>Bacillati</taxon>
        <taxon>Bacillota</taxon>
        <taxon>Clostridia</taxon>
        <taxon>Eubacteriales</taxon>
        <taxon>Eubacteriales Family XII. Incertae Sedis</taxon>
        <taxon>Fusibacter</taxon>
    </lineage>
</organism>
<gene>
    <name evidence="14" type="ORF">JOC49_001382</name>
</gene>
<evidence type="ECO:0000259" key="13">
    <source>
        <dbReference type="Pfam" id="PF10418"/>
    </source>
</evidence>
<evidence type="ECO:0000256" key="3">
    <source>
        <dbReference type="ARBA" id="ARBA00022630"/>
    </source>
</evidence>
<dbReference type="InterPro" id="IPR039261">
    <property type="entry name" value="FNR_nucleotide-bd"/>
</dbReference>
<keyword evidence="6" id="KW-0274">FAD</keyword>
<dbReference type="Proteomes" id="UP000767854">
    <property type="component" value="Unassembled WGS sequence"/>
</dbReference>
<dbReference type="InterPro" id="IPR019480">
    <property type="entry name" value="Dihydroorotate_DH_Fe-S-bd"/>
</dbReference>
<dbReference type="EMBL" id="JAFBDT010000008">
    <property type="protein sequence ID" value="MBM7561841.1"/>
    <property type="molecule type" value="Genomic_DNA"/>
</dbReference>
<keyword evidence="3" id="KW-0285">Flavoprotein</keyword>
<evidence type="ECO:0000256" key="2">
    <source>
        <dbReference type="ARBA" id="ARBA00022448"/>
    </source>
</evidence>
<evidence type="ECO:0000256" key="8">
    <source>
        <dbReference type="ARBA" id="ARBA00023002"/>
    </source>
</evidence>
<dbReference type="Gene3D" id="2.40.30.10">
    <property type="entry name" value="Translation factors"/>
    <property type="match status" value="1"/>
</dbReference>
<dbReference type="CDD" id="cd06218">
    <property type="entry name" value="DHOD_e_trans"/>
    <property type="match status" value="1"/>
</dbReference>
<comment type="caution">
    <text evidence="14">The sequence shown here is derived from an EMBL/GenBank/DDBJ whole genome shotgun (WGS) entry which is preliminary data.</text>
</comment>
<keyword evidence="15" id="KW-1185">Reference proteome</keyword>
<accession>A0ABS2MR41</accession>
<comment type="similarity">
    <text evidence="1">Belongs to the PyrK family.</text>
</comment>
<dbReference type="InterPro" id="IPR013121">
    <property type="entry name" value="Fe_red_NAD-bd_6"/>
</dbReference>
<name>A0ABS2MR41_9FIRM</name>
<evidence type="ECO:0000256" key="10">
    <source>
        <dbReference type="ARBA" id="ARBA00023014"/>
    </source>
</evidence>